<evidence type="ECO:0000313" key="2">
    <source>
        <dbReference type="EMBL" id="QPG74473.1"/>
    </source>
</evidence>
<feature type="compositionally biased region" description="Polar residues" evidence="1">
    <location>
        <begin position="35"/>
        <end position="50"/>
    </location>
</feature>
<organism evidence="2 3">
    <name type="scientific">Eeniella nana</name>
    <name type="common">Yeast</name>
    <name type="synonym">Brettanomyces nanus</name>
    <dbReference type="NCBI Taxonomy" id="13502"/>
    <lineage>
        <taxon>Eukaryota</taxon>
        <taxon>Fungi</taxon>
        <taxon>Dikarya</taxon>
        <taxon>Ascomycota</taxon>
        <taxon>Saccharomycotina</taxon>
        <taxon>Pichiomycetes</taxon>
        <taxon>Pichiales</taxon>
        <taxon>Pichiaceae</taxon>
        <taxon>Brettanomyces</taxon>
    </lineage>
</organism>
<dbReference type="Proteomes" id="UP000662931">
    <property type="component" value="Chromosome 1"/>
</dbReference>
<dbReference type="EMBL" id="CP064812">
    <property type="protein sequence ID" value="QPG74473.1"/>
    <property type="molecule type" value="Genomic_DNA"/>
</dbReference>
<feature type="region of interest" description="Disordered" evidence="1">
    <location>
        <begin position="1"/>
        <end position="73"/>
    </location>
</feature>
<dbReference type="OrthoDB" id="4072855at2759"/>
<reference evidence="2" key="1">
    <citation type="submission" date="2020-10" db="EMBL/GenBank/DDBJ databases">
        <authorList>
            <person name="Roach M.J.R."/>
        </authorList>
    </citation>
    <scope>NUCLEOTIDE SEQUENCE</scope>
    <source>
        <strain evidence="2">CBS 1945</strain>
    </source>
</reference>
<proteinExistence type="predicted"/>
<evidence type="ECO:0000256" key="1">
    <source>
        <dbReference type="SAM" id="MobiDB-lite"/>
    </source>
</evidence>
<accession>A0A875S0N8</accession>
<keyword evidence="3" id="KW-1185">Reference proteome</keyword>
<dbReference type="GeneID" id="62195204"/>
<dbReference type="KEGG" id="bnn:FOA43_001803"/>
<protein>
    <submittedName>
        <fullName evidence="2">Uncharacterized protein</fullName>
    </submittedName>
</protein>
<name>A0A875S0N8_EENNA</name>
<evidence type="ECO:0000313" key="3">
    <source>
        <dbReference type="Proteomes" id="UP000662931"/>
    </source>
</evidence>
<dbReference type="AlphaFoldDB" id="A0A875S0N8"/>
<gene>
    <name evidence="2" type="ORF">FOA43_001803</name>
</gene>
<dbReference type="RefSeq" id="XP_038778038.1">
    <property type="nucleotide sequence ID" value="XM_038922110.1"/>
</dbReference>
<feature type="compositionally biased region" description="Polar residues" evidence="1">
    <location>
        <begin position="1"/>
        <end position="19"/>
    </location>
</feature>
<sequence length="152" mass="16933">MSSQLPPLNIDGSPQQISSIGERVRSSIDHGYQLPASSIRTPEITSSTNLRAKRVPLPSNLSQPPDLVSAASSSFSTSTMTMSSSSLSCWEDEINQPNRRHMQTLDETFEVVDKKGIKHSFNEFQIVDDFAKPRDLPEFIADYGPLRFNEAF</sequence>